<dbReference type="Proteomes" id="UP000694382">
    <property type="component" value="Unassembled WGS sequence"/>
</dbReference>
<evidence type="ECO:0000256" key="9">
    <source>
        <dbReference type="SAM" id="MobiDB-lite"/>
    </source>
</evidence>
<feature type="transmembrane region" description="Helical" evidence="10">
    <location>
        <begin position="44"/>
        <end position="66"/>
    </location>
</feature>
<evidence type="ECO:0000256" key="6">
    <source>
        <dbReference type="ARBA" id="ARBA00022989"/>
    </source>
</evidence>
<evidence type="ECO:0000256" key="7">
    <source>
        <dbReference type="ARBA" id="ARBA00023136"/>
    </source>
</evidence>
<organism evidence="11 12">
    <name type="scientific">Geospiza parvula</name>
    <name type="common">Small tree-finch</name>
    <name type="synonym">Camarhynchus parvulus</name>
    <dbReference type="NCBI Taxonomy" id="87175"/>
    <lineage>
        <taxon>Eukaryota</taxon>
        <taxon>Metazoa</taxon>
        <taxon>Chordata</taxon>
        <taxon>Craniata</taxon>
        <taxon>Vertebrata</taxon>
        <taxon>Euteleostomi</taxon>
        <taxon>Archelosauria</taxon>
        <taxon>Archosauria</taxon>
        <taxon>Dinosauria</taxon>
        <taxon>Saurischia</taxon>
        <taxon>Theropoda</taxon>
        <taxon>Coelurosauria</taxon>
        <taxon>Aves</taxon>
        <taxon>Neognathae</taxon>
        <taxon>Neoaves</taxon>
        <taxon>Telluraves</taxon>
        <taxon>Australaves</taxon>
        <taxon>Passeriformes</taxon>
        <taxon>Thraupidae</taxon>
        <taxon>Camarhynchus</taxon>
    </lineage>
</organism>
<keyword evidence="8" id="KW-0968">Cytoplasmic vesicle</keyword>
<evidence type="ECO:0000256" key="5">
    <source>
        <dbReference type="ARBA" id="ARBA00022692"/>
    </source>
</evidence>
<keyword evidence="6 10" id="KW-1133">Transmembrane helix</keyword>
<dbReference type="PANTHER" id="PTHR47394:SF1">
    <property type="entry name" value="SMALL CELL ADHESION GLYCOPROTEIN"/>
    <property type="match status" value="1"/>
</dbReference>
<accession>A0A8C3MN31</accession>
<evidence type="ECO:0000313" key="11">
    <source>
        <dbReference type="Ensembl" id="ENSCPVP00000008390.2"/>
    </source>
</evidence>
<evidence type="ECO:0000256" key="3">
    <source>
        <dbReference type="ARBA" id="ARBA00010017"/>
    </source>
</evidence>
<protein>
    <submittedName>
        <fullName evidence="11">Uncharacterized protein</fullName>
    </submittedName>
</protein>
<keyword evidence="5 10" id="KW-0812">Transmembrane</keyword>
<name>A0A8C3MN31_GEOPR</name>
<dbReference type="Ensembl" id="ENSCPVT00000008714.2">
    <property type="protein sequence ID" value="ENSCPVP00000008390.2"/>
    <property type="gene ID" value="ENSCPVG00000006121.2"/>
</dbReference>
<comment type="subcellular location">
    <subcellularLocation>
        <location evidence="1">Cell membrane</location>
        <topology evidence="1">Single-pass type III membrane protein</topology>
    </subcellularLocation>
    <subcellularLocation>
        <location evidence="2">Cytoplasmic vesicle membrane</location>
        <topology evidence="2">Single-pass type III membrane protein</topology>
    </subcellularLocation>
</comment>
<accession>A0A8U8CA27</accession>
<evidence type="ECO:0000256" key="4">
    <source>
        <dbReference type="ARBA" id="ARBA00022475"/>
    </source>
</evidence>
<evidence type="ECO:0000256" key="10">
    <source>
        <dbReference type="SAM" id="Phobius"/>
    </source>
</evidence>
<reference evidence="11" key="2">
    <citation type="submission" date="2025-09" db="UniProtKB">
        <authorList>
            <consortium name="Ensembl"/>
        </authorList>
    </citation>
    <scope>IDENTIFICATION</scope>
</reference>
<evidence type="ECO:0000256" key="2">
    <source>
        <dbReference type="ARBA" id="ARBA00004497"/>
    </source>
</evidence>
<dbReference type="InterPro" id="IPR043243">
    <property type="entry name" value="SMAGP"/>
</dbReference>
<proteinExistence type="inferred from homology"/>
<dbReference type="GO" id="GO:0005886">
    <property type="term" value="C:plasma membrane"/>
    <property type="evidence" value="ECO:0007669"/>
    <property type="project" value="UniProtKB-SubCell"/>
</dbReference>
<reference evidence="11" key="1">
    <citation type="submission" date="2025-08" db="UniProtKB">
        <authorList>
            <consortium name="Ensembl"/>
        </authorList>
    </citation>
    <scope>IDENTIFICATION</scope>
</reference>
<evidence type="ECO:0000256" key="8">
    <source>
        <dbReference type="ARBA" id="ARBA00023329"/>
    </source>
</evidence>
<dbReference type="AlphaFoldDB" id="A0A8C3MN31"/>
<feature type="region of interest" description="Disordered" evidence="9">
    <location>
        <begin position="75"/>
        <end position="98"/>
    </location>
</feature>
<sequence>GQNKALDPNPPSELTPFLHHRTSRPAILVIIPIHLTCRTCACPAVVITLVFLTLLTVLVVIGIYLYRNQGSYLTYEQPEPDTAPREEPPAKDKEEYFI</sequence>
<keyword evidence="7 10" id="KW-0472">Membrane</keyword>
<keyword evidence="4" id="KW-1003">Cell membrane</keyword>
<feature type="compositionally biased region" description="Basic and acidic residues" evidence="9">
    <location>
        <begin position="82"/>
        <end position="98"/>
    </location>
</feature>
<evidence type="ECO:0000256" key="1">
    <source>
        <dbReference type="ARBA" id="ARBA00004361"/>
    </source>
</evidence>
<keyword evidence="12" id="KW-1185">Reference proteome</keyword>
<dbReference type="GO" id="GO:0030659">
    <property type="term" value="C:cytoplasmic vesicle membrane"/>
    <property type="evidence" value="ECO:0007669"/>
    <property type="project" value="UniProtKB-SubCell"/>
</dbReference>
<dbReference type="PANTHER" id="PTHR47394">
    <property type="entry name" value="SMALL CELL ADHESION GLYCOPROTEIN"/>
    <property type="match status" value="1"/>
</dbReference>
<evidence type="ECO:0000313" key="12">
    <source>
        <dbReference type="Proteomes" id="UP000694382"/>
    </source>
</evidence>
<comment type="similarity">
    <text evidence="3">Belongs to the SMAGP family.</text>
</comment>